<name>A0A374NDU6_9FIRM</name>
<accession>A0A374NDU6</accession>
<dbReference type="Proteomes" id="UP000262524">
    <property type="component" value="Unassembled WGS sequence"/>
</dbReference>
<sequence length="98" mass="11451">MKKYELTSEYVEFDGRKLYRIKALKSFYLCGLTVKAGALGGYIEKEENLSQEGNAWIHGNLEGFREWAKKTFDGKNQKEYLTIADFMEQHFAPEKEED</sequence>
<gene>
    <name evidence="1" type="ORF">DXD91_12905</name>
</gene>
<dbReference type="EMBL" id="QSOE01000115">
    <property type="protein sequence ID" value="RGI81236.1"/>
    <property type="molecule type" value="Genomic_DNA"/>
</dbReference>
<reference evidence="1 2" key="1">
    <citation type="submission" date="2018-08" db="EMBL/GenBank/DDBJ databases">
        <title>A genome reference for cultivated species of the human gut microbiota.</title>
        <authorList>
            <person name="Zou Y."/>
            <person name="Xue W."/>
            <person name="Luo G."/>
        </authorList>
    </citation>
    <scope>NUCLEOTIDE SEQUENCE [LARGE SCALE GENOMIC DNA]</scope>
    <source>
        <strain evidence="1 2">TM10-1AC</strain>
    </source>
</reference>
<dbReference type="RefSeq" id="WP_117983394.1">
    <property type="nucleotide sequence ID" value="NZ_QSOE01000115.1"/>
</dbReference>
<evidence type="ECO:0000313" key="2">
    <source>
        <dbReference type="Proteomes" id="UP000262524"/>
    </source>
</evidence>
<evidence type="ECO:0000313" key="1">
    <source>
        <dbReference type="EMBL" id="RGI81236.1"/>
    </source>
</evidence>
<protein>
    <submittedName>
        <fullName evidence="1">Uncharacterized protein</fullName>
    </submittedName>
</protein>
<organism evidence="1 2">
    <name type="scientific">Anaerobutyricum hallii</name>
    <dbReference type="NCBI Taxonomy" id="39488"/>
    <lineage>
        <taxon>Bacteria</taxon>
        <taxon>Bacillati</taxon>
        <taxon>Bacillota</taxon>
        <taxon>Clostridia</taxon>
        <taxon>Lachnospirales</taxon>
        <taxon>Lachnospiraceae</taxon>
        <taxon>Anaerobutyricum</taxon>
    </lineage>
</organism>
<comment type="caution">
    <text evidence="1">The sequence shown here is derived from an EMBL/GenBank/DDBJ whole genome shotgun (WGS) entry which is preliminary data.</text>
</comment>
<dbReference type="AlphaFoldDB" id="A0A374NDU6"/>
<proteinExistence type="predicted"/>